<comment type="caution">
    <text evidence="1">The sequence shown here is derived from an EMBL/GenBank/DDBJ whole genome shotgun (WGS) entry which is preliminary data.</text>
</comment>
<name>A0A511QT71_9VIBR</name>
<dbReference type="EMBL" id="BJXK01000011">
    <property type="protein sequence ID" value="GEM80559.1"/>
    <property type="molecule type" value="Genomic_DNA"/>
</dbReference>
<evidence type="ECO:0000313" key="2">
    <source>
        <dbReference type="Proteomes" id="UP000321113"/>
    </source>
</evidence>
<evidence type="ECO:0000313" key="1">
    <source>
        <dbReference type="EMBL" id="GEM80559.1"/>
    </source>
</evidence>
<dbReference type="Proteomes" id="UP000321113">
    <property type="component" value="Unassembled WGS sequence"/>
</dbReference>
<dbReference type="AlphaFoldDB" id="A0A511QT71"/>
<reference evidence="1 2" key="1">
    <citation type="submission" date="2019-07" db="EMBL/GenBank/DDBJ databases">
        <title>Whole genome shotgun sequence of Vibrio superstes NBRC 103154.</title>
        <authorList>
            <person name="Hosoyama A."/>
            <person name="Uohara A."/>
            <person name="Ohji S."/>
            <person name="Ichikawa N."/>
        </authorList>
    </citation>
    <scope>NUCLEOTIDE SEQUENCE [LARGE SCALE GENOMIC DNA]</scope>
    <source>
        <strain evidence="1 2">NBRC 103154</strain>
    </source>
</reference>
<protein>
    <submittedName>
        <fullName evidence="1">Uncharacterized protein</fullName>
    </submittedName>
</protein>
<accession>A0A511QT71</accession>
<dbReference type="RefSeq" id="WP_119010155.1">
    <property type="nucleotide sequence ID" value="NZ_BJXK01000011.1"/>
</dbReference>
<sequence>MTLTAFIARVANIANRQGLKPEVTNLKSSSVEINLLGVTIGHLCNLAEAFGLTVNPVDLNNGLKQYTHIECLWPQNIALTGIFDEKTGRFALKYLQN</sequence>
<proteinExistence type="predicted"/>
<gene>
    <name evidence="1" type="ORF">VSU01S_28040</name>
</gene>
<organism evidence="1 2">
    <name type="scientific">Vibrio superstes NBRC 103154</name>
    <dbReference type="NCBI Taxonomy" id="1219062"/>
    <lineage>
        <taxon>Bacteria</taxon>
        <taxon>Pseudomonadati</taxon>
        <taxon>Pseudomonadota</taxon>
        <taxon>Gammaproteobacteria</taxon>
        <taxon>Vibrionales</taxon>
        <taxon>Vibrionaceae</taxon>
        <taxon>Vibrio</taxon>
    </lineage>
</organism>
<keyword evidence="2" id="KW-1185">Reference proteome</keyword>